<feature type="signal peptide" evidence="9">
    <location>
        <begin position="1"/>
        <end position="24"/>
    </location>
</feature>
<comment type="similarity">
    <text evidence="2">Belongs to the outer membrane factor (OMF) (TC 1.B.17) family.</text>
</comment>
<dbReference type="GO" id="GO:0015562">
    <property type="term" value="F:efflux transmembrane transporter activity"/>
    <property type="evidence" value="ECO:0007669"/>
    <property type="project" value="InterPro"/>
</dbReference>
<evidence type="ECO:0000256" key="5">
    <source>
        <dbReference type="ARBA" id="ARBA00022692"/>
    </source>
</evidence>
<dbReference type="PANTHER" id="PTHR30026:SF20">
    <property type="entry name" value="OUTER MEMBRANE PROTEIN TOLC"/>
    <property type="match status" value="1"/>
</dbReference>
<dbReference type="RefSeq" id="WP_147203541.1">
    <property type="nucleotide sequence ID" value="NZ_BJYT01000006.1"/>
</dbReference>
<keyword evidence="5" id="KW-0812">Transmembrane</keyword>
<dbReference type="Gene3D" id="1.20.1600.10">
    <property type="entry name" value="Outer membrane efflux proteins (OEP)"/>
    <property type="match status" value="1"/>
</dbReference>
<keyword evidence="9" id="KW-0732">Signal</keyword>
<dbReference type="Pfam" id="PF02321">
    <property type="entry name" value="OEP"/>
    <property type="match status" value="1"/>
</dbReference>
<dbReference type="EMBL" id="BJYT01000006">
    <property type="protein sequence ID" value="GEO09418.1"/>
    <property type="molecule type" value="Genomic_DNA"/>
</dbReference>
<comment type="caution">
    <text evidence="10">The sequence shown here is derived from an EMBL/GenBank/DDBJ whole genome shotgun (WGS) entry which is preliminary data.</text>
</comment>
<name>A0A512BBQ8_9BACT</name>
<evidence type="ECO:0000256" key="8">
    <source>
        <dbReference type="SAM" id="Coils"/>
    </source>
</evidence>
<comment type="subcellular location">
    <subcellularLocation>
        <location evidence="1">Cell outer membrane</location>
    </subcellularLocation>
</comment>
<keyword evidence="7" id="KW-0998">Cell outer membrane</keyword>
<evidence type="ECO:0000256" key="1">
    <source>
        <dbReference type="ARBA" id="ARBA00004442"/>
    </source>
</evidence>
<dbReference type="SUPFAM" id="SSF56954">
    <property type="entry name" value="Outer membrane efflux proteins (OEP)"/>
    <property type="match status" value="1"/>
</dbReference>
<evidence type="ECO:0000256" key="2">
    <source>
        <dbReference type="ARBA" id="ARBA00007613"/>
    </source>
</evidence>
<dbReference type="AlphaFoldDB" id="A0A512BBQ8"/>
<feature type="chain" id="PRO_5021784390" evidence="9">
    <location>
        <begin position="25"/>
        <end position="462"/>
    </location>
</feature>
<accession>A0A512BBQ8</accession>
<dbReference type="InterPro" id="IPR051906">
    <property type="entry name" value="TolC-like"/>
</dbReference>
<gene>
    <name evidence="10" type="ORF">SAE01_19140</name>
</gene>
<evidence type="ECO:0000256" key="7">
    <source>
        <dbReference type="ARBA" id="ARBA00023237"/>
    </source>
</evidence>
<dbReference type="GO" id="GO:1990281">
    <property type="term" value="C:efflux pump complex"/>
    <property type="evidence" value="ECO:0007669"/>
    <property type="project" value="TreeGrafter"/>
</dbReference>
<reference evidence="10 11" key="1">
    <citation type="submission" date="2019-07" db="EMBL/GenBank/DDBJ databases">
        <title>Whole genome shotgun sequence of Segetibacter aerophilus NBRC 106135.</title>
        <authorList>
            <person name="Hosoyama A."/>
            <person name="Uohara A."/>
            <person name="Ohji S."/>
            <person name="Ichikawa N."/>
        </authorList>
    </citation>
    <scope>NUCLEOTIDE SEQUENCE [LARGE SCALE GENOMIC DNA]</scope>
    <source>
        <strain evidence="10 11">NBRC 106135</strain>
    </source>
</reference>
<feature type="coiled-coil region" evidence="8">
    <location>
        <begin position="388"/>
        <end position="415"/>
    </location>
</feature>
<dbReference type="GO" id="GO:0009279">
    <property type="term" value="C:cell outer membrane"/>
    <property type="evidence" value="ECO:0007669"/>
    <property type="project" value="UniProtKB-SubCell"/>
</dbReference>
<dbReference type="GO" id="GO:0015288">
    <property type="term" value="F:porin activity"/>
    <property type="evidence" value="ECO:0007669"/>
    <property type="project" value="TreeGrafter"/>
</dbReference>
<proteinExistence type="inferred from homology"/>
<sequence length="462" mass="52224">MSKQTLVKLMFTFLLLLCLSNAFSQKRYDLSVKEAVELAFKNVTEVKNAELDYEIQNAQNKEITGQALPQVSGAGSINRYIKLPQVLFPSSEEGIYKVLKENGLVAPTTKAPPPTFTSFSFQQPWNTSIGASLSQLLFQPDVFVGLKARKTALNLSQANLELVKERVKDSAYRRYYAILIAQKQSDFLRGGIERLQKLYHDDSIMFVNGFAERLDLDKVQVQLTNLQTSQSVLDNSIKLAYAALKYSIGISQNDTVVLREGLTNEDIKRNALDAQFKYEDRKEIQAIGYSRRLQELDVKRYKMGYLPTLSAIGGYTISGMGQQFITNNNFIWFKSAVIGLNLNIPIFDGFQRRYKVQQAQFNLQKVDNGIENLKQVIDLQYTASKESLKNALLNLDAQQRNVQLAENVYQTTKKKFESGIGSSFEVLQADNDWQTAQSNYFTGLYNAIIAKISYQSALGKLD</sequence>
<keyword evidence="6" id="KW-0472">Membrane</keyword>
<evidence type="ECO:0000256" key="6">
    <source>
        <dbReference type="ARBA" id="ARBA00023136"/>
    </source>
</evidence>
<keyword evidence="11" id="KW-1185">Reference proteome</keyword>
<dbReference type="PANTHER" id="PTHR30026">
    <property type="entry name" value="OUTER MEMBRANE PROTEIN TOLC"/>
    <property type="match status" value="1"/>
</dbReference>
<evidence type="ECO:0000313" key="11">
    <source>
        <dbReference type="Proteomes" id="UP000321513"/>
    </source>
</evidence>
<dbReference type="OrthoDB" id="367883at2"/>
<evidence type="ECO:0000256" key="9">
    <source>
        <dbReference type="SAM" id="SignalP"/>
    </source>
</evidence>
<organism evidence="10 11">
    <name type="scientific">Segetibacter aerophilus</name>
    <dbReference type="NCBI Taxonomy" id="670293"/>
    <lineage>
        <taxon>Bacteria</taxon>
        <taxon>Pseudomonadati</taxon>
        <taxon>Bacteroidota</taxon>
        <taxon>Chitinophagia</taxon>
        <taxon>Chitinophagales</taxon>
        <taxon>Chitinophagaceae</taxon>
        <taxon>Segetibacter</taxon>
    </lineage>
</organism>
<keyword evidence="8" id="KW-0175">Coiled coil</keyword>
<evidence type="ECO:0000313" key="10">
    <source>
        <dbReference type="EMBL" id="GEO09418.1"/>
    </source>
</evidence>
<keyword evidence="4" id="KW-1134">Transmembrane beta strand</keyword>
<protein>
    <submittedName>
        <fullName evidence="10">Transporter</fullName>
    </submittedName>
</protein>
<keyword evidence="3" id="KW-0813">Transport</keyword>
<evidence type="ECO:0000256" key="4">
    <source>
        <dbReference type="ARBA" id="ARBA00022452"/>
    </source>
</evidence>
<evidence type="ECO:0000256" key="3">
    <source>
        <dbReference type="ARBA" id="ARBA00022448"/>
    </source>
</evidence>
<dbReference type="Proteomes" id="UP000321513">
    <property type="component" value="Unassembled WGS sequence"/>
</dbReference>
<dbReference type="InterPro" id="IPR003423">
    <property type="entry name" value="OMP_efflux"/>
</dbReference>